<proteinExistence type="predicted"/>
<comment type="caution">
    <text evidence="2">The sequence shown here is derived from an EMBL/GenBank/DDBJ whole genome shotgun (WGS) entry which is preliminary data.</text>
</comment>
<dbReference type="EMBL" id="RBNJ01006363">
    <property type="protein sequence ID" value="RUS28629.1"/>
    <property type="molecule type" value="Genomic_DNA"/>
</dbReference>
<name>A0A433QFT3_9FUNG</name>
<protein>
    <submittedName>
        <fullName evidence="2">Uncharacterized protein</fullName>
    </submittedName>
</protein>
<reference evidence="2 3" key="1">
    <citation type="journal article" date="2018" name="New Phytol.">
        <title>Phylogenomics of Endogonaceae and evolution of mycorrhizas within Mucoromycota.</title>
        <authorList>
            <person name="Chang Y."/>
            <person name="Desiro A."/>
            <person name="Na H."/>
            <person name="Sandor L."/>
            <person name="Lipzen A."/>
            <person name="Clum A."/>
            <person name="Barry K."/>
            <person name="Grigoriev I.V."/>
            <person name="Martin F.M."/>
            <person name="Stajich J.E."/>
            <person name="Smith M.E."/>
            <person name="Bonito G."/>
            <person name="Spatafora J.W."/>
        </authorList>
    </citation>
    <scope>NUCLEOTIDE SEQUENCE [LARGE SCALE GENOMIC DNA]</scope>
    <source>
        <strain evidence="2 3">AD002</strain>
    </source>
</reference>
<organism evidence="2 3">
    <name type="scientific">Jimgerdemannia flammicorona</name>
    <dbReference type="NCBI Taxonomy" id="994334"/>
    <lineage>
        <taxon>Eukaryota</taxon>
        <taxon>Fungi</taxon>
        <taxon>Fungi incertae sedis</taxon>
        <taxon>Mucoromycota</taxon>
        <taxon>Mucoromycotina</taxon>
        <taxon>Endogonomycetes</taxon>
        <taxon>Endogonales</taxon>
        <taxon>Endogonaceae</taxon>
        <taxon>Jimgerdemannia</taxon>
    </lineage>
</organism>
<feature type="non-terminal residue" evidence="2">
    <location>
        <position position="189"/>
    </location>
</feature>
<sequence>MDTKQERAVIIKTVLKDISGNYLFDYLTRRESQASFKGNSQLEHDWYFNSLQDYMNDSVLKANANIAKDKFELEKRSAAVSDFWKRFGEKWQQREEEKAAMRVASLGHLNIFGQALTVYASQSRSNLIARGKEKRDNALCEQKNQEKVEDDTTGDKDFEKTSATNESSVIMREEISSFLTKQKAQKSGS</sequence>
<feature type="compositionally biased region" description="Basic and acidic residues" evidence="1">
    <location>
        <begin position="132"/>
        <end position="147"/>
    </location>
</feature>
<dbReference type="Proteomes" id="UP000274822">
    <property type="component" value="Unassembled WGS sequence"/>
</dbReference>
<feature type="region of interest" description="Disordered" evidence="1">
    <location>
        <begin position="132"/>
        <end position="169"/>
    </location>
</feature>
<accession>A0A433QFT3</accession>
<keyword evidence="3" id="KW-1185">Reference proteome</keyword>
<evidence type="ECO:0000256" key="1">
    <source>
        <dbReference type="SAM" id="MobiDB-lite"/>
    </source>
</evidence>
<dbReference type="AlphaFoldDB" id="A0A433QFT3"/>
<evidence type="ECO:0000313" key="3">
    <source>
        <dbReference type="Proteomes" id="UP000274822"/>
    </source>
</evidence>
<evidence type="ECO:0000313" key="2">
    <source>
        <dbReference type="EMBL" id="RUS28629.1"/>
    </source>
</evidence>
<gene>
    <name evidence="2" type="ORF">BC938DRAFT_481654</name>
</gene>